<dbReference type="PANTHER" id="PTHR32467:SF101">
    <property type="entry name" value="AP2-LIKE ETHYLENE-RESPONSIVE TRANSCRIPTION FACTOR AIL6"/>
    <property type="match status" value="1"/>
</dbReference>
<evidence type="ECO:0000256" key="6">
    <source>
        <dbReference type="ARBA" id="ARBA00023242"/>
    </source>
</evidence>
<dbReference type="Proteomes" id="UP001454036">
    <property type="component" value="Unassembled WGS sequence"/>
</dbReference>
<reference evidence="8 9" key="1">
    <citation type="submission" date="2024-01" db="EMBL/GenBank/DDBJ databases">
        <title>The complete chloroplast genome sequence of Lithospermum erythrorhizon: insights into the phylogenetic relationship among Boraginaceae species and the maternal lineages of purple gromwells.</title>
        <authorList>
            <person name="Okada T."/>
            <person name="Watanabe K."/>
        </authorList>
    </citation>
    <scope>NUCLEOTIDE SEQUENCE [LARGE SCALE GENOMIC DNA]</scope>
</reference>
<dbReference type="GO" id="GO:0005634">
    <property type="term" value="C:nucleus"/>
    <property type="evidence" value="ECO:0007669"/>
    <property type="project" value="UniProtKB-SubCell"/>
</dbReference>
<dbReference type="FunFam" id="3.30.730.10:FF:000003">
    <property type="entry name" value="AP2-like ethylene-responsive transcription factor ANT"/>
    <property type="match status" value="1"/>
</dbReference>
<dbReference type="SMART" id="SM00380">
    <property type="entry name" value="AP2"/>
    <property type="match status" value="2"/>
</dbReference>
<evidence type="ECO:0000256" key="3">
    <source>
        <dbReference type="ARBA" id="ARBA00023015"/>
    </source>
</evidence>
<name>A0AAV3P8W5_LITER</name>
<dbReference type="EMBL" id="BAABME010000940">
    <property type="protein sequence ID" value="GAA0146508.1"/>
    <property type="molecule type" value="Genomic_DNA"/>
</dbReference>
<dbReference type="PANTHER" id="PTHR32467">
    <property type="entry name" value="AP2-LIKE ETHYLENE-RESPONSIVE TRANSCRIPTION FACTOR"/>
    <property type="match status" value="1"/>
</dbReference>
<gene>
    <name evidence="8" type="ORF">LIER_06442</name>
</gene>
<keyword evidence="2" id="KW-0677">Repeat</keyword>
<dbReference type="CDD" id="cd00018">
    <property type="entry name" value="AP2"/>
    <property type="match status" value="2"/>
</dbReference>
<keyword evidence="6" id="KW-0539">Nucleus</keyword>
<evidence type="ECO:0000256" key="4">
    <source>
        <dbReference type="ARBA" id="ARBA00023125"/>
    </source>
</evidence>
<dbReference type="GO" id="GO:0003700">
    <property type="term" value="F:DNA-binding transcription factor activity"/>
    <property type="evidence" value="ECO:0007669"/>
    <property type="project" value="InterPro"/>
</dbReference>
<evidence type="ECO:0000256" key="5">
    <source>
        <dbReference type="ARBA" id="ARBA00023163"/>
    </source>
</evidence>
<sequence length="526" mass="58007">MAPENNWLSFSLSSMDMFNNTTSQPQMLQSDIKLPHDSQHFYFGDNIYANGWADTNQQVSKSVAEQNMNTMYNYSYIDPQMHHQAQPKLEDFLGGDAAAAYSQTETNDSSLTNIYDQGGASSAAGAYFNGHHQDLNAIAGFQSGVELEQNLRTFLTNSGSEVEDSASVGKTQVMSGEFAGQSIDSRTELVVAAAGVAGYSHCPPSAGGLSLGVSSNSIAQCHDKSIVSVDSNSESSKKISDNFGQRTSIYRGVTRHRWTGRYEAHLWDNSCRREGQARKGRQGGYDKEDKAARSYDLAALKYWGPSATTNFQISNYTQELEDMKHMTKQEFIASLRRKSSGFSRGASKYRGVTRHHQQGRWQARIGRVSGNKDLYLGTFATEEEAAEAYDIAAIKFRGLNAVTNFEMNRYDVEAIMNSVIPIGSATKKTKFSLEAELKPSLGTLQAGPNITSSINFSAVQPASTIPYGVQYDSTPFYHHNLFQHLQPSNNNMSDAPGGMSSLLTSMSPLQLQSPAEYFFWPNHQSY</sequence>
<feature type="domain" description="AP2/ERF" evidence="7">
    <location>
        <begin position="249"/>
        <end position="312"/>
    </location>
</feature>
<feature type="domain" description="AP2/ERF" evidence="7">
    <location>
        <begin position="348"/>
        <end position="406"/>
    </location>
</feature>
<dbReference type="FunFam" id="3.30.730.10:FF:000002">
    <property type="entry name" value="AP2-like ethylene-responsive transcription factor"/>
    <property type="match status" value="1"/>
</dbReference>
<dbReference type="InterPro" id="IPR016177">
    <property type="entry name" value="DNA-bd_dom_sf"/>
</dbReference>
<evidence type="ECO:0000256" key="1">
    <source>
        <dbReference type="ARBA" id="ARBA00004123"/>
    </source>
</evidence>
<dbReference type="Gene3D" id="3.30.730.10">
    <property type="entry name" value="AP2/ERF domain"/>
    <property type="match status" value="2"/>
</dbReference>
<proteinExistence type="predicted"/>
<comment type="subcellular location">
    <subcellularLocation>
        <location evidence="1">Nucleus</location>
    </subcellularLocation>
</comment>
<keyword evidence="9" id="KW-1185">Reference proteome</keyword>
<comment type="caution">
    <text evidence="8">The sequence shown here is derived from an EMBL/GenBank/DDBJ whole genome shotgun (WGS) entry which is preliminary data.</text>
</comment>
<dbReference type="PRINTS" id="PR00367">
    <property type="entry name" value="ETHRSPELEMNT"/>
</dbReference>
<keyword evidence="5" id="KW-0804">Transcription</keyword>
<evidence type="ECO:0000313" key="9">
    <source>
        <dbReference type="Proteomes" id="UP001454036"/>
    </source>
</evidence>
<dbReference type="Pfam" id="PF00847">
    <property type="entry name" value="AP2"/>
    <property type="match status" value="1"/>
</dbReference>
<accession>A0AAV3P8W5</accession>
<dbReference type="SUPFAM" id="SSF54171">
    <property type="entry name" value="DNA-binding domain"/>
    <property type="match status" value="2"/>
</dbReference>
<evidence type="ECO:0000313" key="8">
    <source>
        <dbReference type="EMBL" id="GAA0146508.1"/>
    </source>
</evidence>
<protein>
    <submittedName>
        <fullName evidence="8">DNA-binding transcription factor</fullName>
    </submittedName>
</protein>
<dbReference type="InterPro" id="IPR001471">
    <property type="entry name" value="AP2/ERF_dom"/>
</dbReference>
<dbReference type="InterPro" id="IPR036955">
    <property type="entry name" value="AP2/ERF_dom_sf"/>
</dbReference>
<organism evidence="8 9">
    <name type="scientific">Lithospermum erythrorhizon</name>
    <name type="common">Purple gromwell</name>
    <name type="synonym">Lithospermum officinale var. erythrorhizon</name>
    <dbReference type="NCBI Taxonomy" id="34254"/>
    <lineage>
        <taxon>Eukaryota</taxon>
        <taxon>Viridiplantae</taxon>
        <taxon>Streptophyta</taxon>
        <taxon>Embryophyta</taxon>
        <taxon>Tracheophyta</taxon>
        <taxon>Spermatophyta</taxon>
        <taxon>Magnoliopsida</taxon>
        <taxon>eudicotyledons</taxon>
        <taxon>Gunneridae</taxon>
        <taxon>Pentapetalae</taxon>
        <taxon>asterids</taxon>
        <taxon>lamiids</taxon>
        <taxon>Boraginales</taxon>
        <taxon>Boraginaceae</taxon>
        <taxon>Boraginoideae</taxon>
        <taxon>Lithospermeae</taxon>
        <taxon>Lithospermum</taxon>
    </lineage>
</organism>
<evidence type="ECO:0000259" key="7">
    <source>
        <dbReference type="PROSITE" id="PS51032"/>
    </source>
</evidence>
<evidence type="ECO:0000256" key="2">
    <source>
        <dbReference type="ARBA" id="ARBA00022737"/>
    </source>
</evidence>
<keyword evidence="3" id="KW-0805">Transcription regulation</keyword>
<dbReference type="GO" id="GO:0003677">
    <property type="term" value="F:DNA binding"/>
    <property type="evidence" value="ECO:0007669"/>
    <property type="project" value="UniProtKB-KW"/>
</dbReference>
<dbReference type="PROSITE" id="PS51032">
    <property type="entry name" value="AP2_ERF"/>
    <property type="match status" value="2"/>
</dbReference>
<dbReference type="AlphaFoldDB" id="A0AAV3P8W5"/>
<keyword evidence="4 8" id="KW-0238">DNA-binding</keyword>